<proteinExistence type="predicted"/>
<comment type="caution">
    <text evidence="1">The sequence shown here is derived from an EMBL/GenBank/DDBJ whole genome shotgun (WGS) entry which is preliminary data.</text>
</comment>
<reference evidence="1" key="1">
    <citation type="submission" date="2021-06" db="EMBL/GenBank/DDBJ databases">
        <authorList>
            <person name="Hodson N. C."/>
            <person name="Mongue J. A."/>
            <person name="Jaron S. K."/>
        </authorList>
    </citation>
    <scope>NUCLEOTIDE SEQUENCE</scope>
</reference>
<dbReference type="PANTHER" id="PTHR12001">
    <property type="entry name" value="GERANYLGERANYL PYROPHOSPHATE SYNTHASE"/>
    <property type="match status" value="1"/>
</dbReference>
<dbReference type="GO" id="GO:1990234">
    <property type="term" value="C:transferase complex"/>
    <property type="evidence" value="ECO:0007669"/>
    <property type="project" value="TreeGrafter"/>
</dbReference>
<dbReference type="OrthoDB" id="9983019at2759"/>
<evidence type="ECO:0008006" key="3">
    <source>
        <dbReference type="Google" id="ProtNLM"/>
    </source>
</evidence>
<dbReference type="PANTHER" id="PTHR12001:SF55">
    <property type="entry name" value="ALL TRANS-POLYPRENYL-DIPHOSPHATE SYNTHASE PDSS2"/>
    <property type="match status" value="1"/>
</dbReference>
<dbReference type="AlphaFoldDB" id="A0A8J2KLN0"/>
<dbReference type="GO" id="GO:0004659">
    <property type="term" value="F:prenyltransferase activity"/>
    <property type="evidence" value="ECO:0007669"/>
    <property type="project" value="TreeGrafter"/>
</dbReference>
<name>A0A8J2KLN0_9HEXA</name>
<dbReference type="Proteomes" id="UP000708208">
    <property type="component" value="Unassembled WGS sequence"/>
</dbReference>
<dbReference type="GO" id="GO:0005739">
    <property type="term" value="C:mitochondrion"/>
    <property type="evidence" value="ECO:0007669"/>
    <property type="project" value="TreeGrafter"/>
</dbReference>
<accession>A0A8J2KLN0</accession>
<sequence>MFSSIASCELRSGLDRGNKIKTMWKRLWITALRNVREDSAFKGRFSEKRFLRRCPQGVNARPCCSNYSTSIPCRQAPFEKVGVNLVGTEIVPLEKSIRDAKELLELDSFPSLASLTLKSLFSNQVDVIRTHMVKLVGSDHPIVRLAQDFYQENVSLFQQANSTLDNFDEKSVKGAVHSSISTQLRAVLVLLVSKSIGFPSASVARSTEAEVAKTILNKQRAIAEITEMMHTAYTLHETIVNIPSHEETNVPPVFREPVAVSRLHDGNNLAALMGDFLLGKTSDELWFRKSRLGTGSLIRNACQSCLIFSGHEEAIINLGRHLGEQLGLLLQASKEIEFFTAYNKTEEIPVQFDLCTLPVIHAVQCKYISTERLTALAENYDYDQIYKEVVKCRSSIDDAISKVICIQQNIEKMLNQLNSSSPEAVSILIKLIRCVASSTAGQGHDAIKRDH</sequence>
<gene>
    <name evidence="1" type="ORF">AFUS01_LOCUS26019</name>
</gene>
<organism evidence="1 2">
    <name type="scientific">Allacma fusca</name>
    <dbReference type="NCBI Taxonomy" id="39272"/>
    <lineage>
        <taxon>Eukaryota</taxon>
        <taxon>Metazoa</taxon>
        <taxon>Ecdysozoa</taxon>
        <taxon>Arthropoda</taxon>
        <taxon>Hexapoda</taxon>
        <taxon>Collembola</taxon>
        <taxon>Symphypleona</taxon>
        <taxon>Sminthuridae</taxon>
        <taxon>Allacma</taxon>
    </lineage>
</organism>
<protein>
    <recommendedName>
        <fullName evidence="3">Decaprenyl-diphosphate synthase subunit 2</fullName>
    </recommendedName>
</protein>
<keyword evidence="2" id="KW-1185">Reference proteome</keyword>
<evidence type="ECO:0000313" key="2">
    <source>
        <dbReference type="Proteomes" id="UP000708208"/>
    </source>
</evidence>
<dbReference type="GO" id="GO:0008299">
    <property type="term" value="P:isoprenoid biosynthetic process"/>
    <property type="evidence" value="ECO:0007669"/>
    <property type="project" value="TreeGrafter"/>
</dbReference>
<dbReference type="GO" id="GO:0006744">
    <property type="term" value="P:ubiquinone biosynthetic process"/>
    <property type="evidence" value="ECO:0007669"/>
    <property type="project" value="TreeGrafter"/>
</dbReference>
<evidence type="ECO:0000313" key="1">
    <source>
        <dbReference type="EMBL" id="CAG7815334.1"/>
    </source>
</evidence>
<dbReference type="EMBL" id="CAJVCH010341881">
    <property type="protein sequence ID" value="CAG7815334.1"/>
    <property type="molecule type" value="Genomic_DNA"/>
</dbReference>